<comment type="caution">
    <text evidence="8">The sequence shown here is derived from an EMBL/GenBank/DDBJ whole genome shotgun (WGS) entry which is preliminary data.</text>
</comment>
<keyword evidence="4" id="KW-0862">Zinc</keyword>
<feature type="region of interest" description="Disordered" evidence="6">
    <location>
        <begin position="828"/>
        <end position="848"/>
    </location>
</feature>
<comment type="subcellular location">
    <subcellularLocation>
        <location evidence="1">Nucleus</location>
    </subcellularLocation>
</comment>
<dbReference type="GO" id="GO:0005634">
    <property type="term" value="C:nucleus"/>
    <property type="evidence" value="ECO:0007669"/>
    <property type="project" value="UniProtKB-SubCell"/>
</dbReference>
<evidence type="ECO:0000256" key="6">
    <source>
        <dbReference type="SAM" id="MobiDB-lite"/>
    </source>
</evidence>
<organism evidence="8 9">
    <name type="scientific">Tetrapyrgos nigripes</name>
    <dbReference type="NCBI Taxonomy" id="182062"/>
    <lineage>
        <taxon>Eukaryota</taxon>
        <taxon>Fungi</taxon>
        <taxon>Dikarya</taxon>
        <taxon>Basidiomycota</taxon>
        <taxon>Agaricomycotina</taxon>
        <taxon>Agaricomycetes</taxon>
        <taxon>Agaricomycetidae</taxon>
        <taxon>Agaricales</taxon>
        <taxon>Marasmiineae</taxon>
        <taxon>Marasmiaceae</taxon>
        <taxon>Tetrapyrgos</taxon>
    </lineage>
</organism>
<dbReference type="InterPro" id="IPR012337">
    <property type="entry name" value="RNaseH-like_sf"/>
</dbReference>
<dbReference type="PANTHER" id="PTHR46481:SF10">
    <property type="entry name" value="ZINC FINGER BED DOMAIN-CONTAINING PROTEIN 39"/>
    <property type="match status" value="1"/>
</dbReference>
<sequence length="1021" mass="114422">MCNKFQISDMNPLGNIPTTPIRNGAPPHPQYPSEATGLQSSVPLQSPSTPVLSQSPYPIQYAQYHPHLHYHGWYTPYPGTPTPNTAYPSTPTPNTCSGARLSAATNVIDNFRHYQPPNSSRSGPNTIQSRKRSNPTLDSQNTRNVRPRTSADKENSNVSVPSQSINPTPTAAVAGAGPIPASSLSTDTPLPPALDSAIFKSAKEKQKKADSGSGNSAATDCWHFIVPADTHAVPPINPNMKLFRKRPSKCLFLACRLCLEGAATQGIFQNGGGRLTRNIRRHLKTHHGPIYNEFVLKFKLKGWESIDSTGVPISKYDRRPNEEFSPKVFMELLVRWIVVDDQSINVVEVPEFRDLLSYIGLELTSGEIPHRTKLMELIFAQFEREFSNVKAEIQNSLGRNLEGYMAVTAHYMIQKDGHLVMKSRLVAFRHVEGSHDGLNMATYFFTVLKELGITNRIGMITLDNASNNNTMMRSLERVFHDIDVEFSAEGNCICCFPHVVNIAVKTGLSRLTYSDQPQGFDDADGVTEVEIQEFLPTHPNDDIPADYRAALQTDLVSKVRKLVNACQASGKRRANLHKIIIEIREADLKKKEEEGIQITDEMEEDVIKVVVLLRDVDTCWSSIYLMINRLLDLYEAVQKFAQLDENEEIRSLLLSQAELHVLKDIQLYLKTFHLIQELVSGQKTPTISFVLPLYEQLIANLKTLKIVIPRLSHMIESSLEKLYEYVDKARSTHMYAFALVINPTSKMRWIEQQWSAQDASNAKSAILDVMTRHQTAARHEQVASKVPGRVSVDFGGSNAAHSLQAGFDNLDVFTECLQALSRTASASSFADEPATTLDQNNTDPSTDLERENEALIKDRRMAEEELHSWIGEGILKDKKADLVRFWDDKTRQDKYPSLFRLALDVLPVQASAVPCERAFSSSKETDADRRSRMSTVLVEVLQILKDFYRDDRLNFSAAWVAKPSEMAEEDVHGYCTESDIVRDDGLTTTDLGNDQLREMLMQGQVQDLLNLIEASYNTLGS</sequence>
<dbReference type="OrthoDB" id="2790258at2759"/>
<dbReference type="Pfam" id="PF05699">
    <property type="entry name" value="Dimer_Tnp_hAT"/>
    <property type="match status" value="1"/>
</dbReference>
<dbReference type="InterPro" id="IPR008906">
    <property type="entry name" value="HATC_C_dom"/>
</dbReference>
<feature type="region of interest" description="Disordered" evidence="6">
    <location>
        <begin position="11"/>
        <end position="52"/>
    </location>
</feature>
<dbReference type="AlphaFoldDB" id="A0A8H5LIJ5"/>
<dbReference type="SUPFAM" id="SSF53098">
    <property type="entry name" value="Ribonuclease H-like"/>
    <property type="match status" value="1"/>
</dbReference>
<evidence type="ECO:0000313" key="9">
    <source>
        <dbReference type="Proteomes" id="UP000559256"/>
    </source>
</evidence>
<protein>
    <recommendedName>
        <fullName evidence="7">HAT C-terminal dimerisation domain-containing protein</fullName>
    </recommendedName>
</protein>
<evidence type="ECO:0000256" key="3">
    <source>
        <dbReference type="ARBA" id="ARBA00022771"/>
    </source>
</evidence>
<keyword evidence="2" id="KW-0479">Metal-binding</keyword>
<keyword evidence="5" id="KW-0539">Nucleus</keyword>
<evidence type="ECO:0000256" key="5">
    <source>
        <dbReference type="ARBA" id="ARBA00023242"/>
    </source>
</evidence>
<evidence type="ECO:0000256" key="1">
    <source>
        <dbReference type="ARBA" id="ARBA00004123"/>
    </source>
</evidence>
<feature type="compositionally biased region" description="Polar residues" evidence="6">
    <location>
        <begin position="116"/>
        <end position="144"/>
    </location>
</feature>
<gene>
    <name evidence="8" type="ORF">D9758_008531</name>
</gene>
<proteinExistence type="predicted"/>
<accession>A0A8H5LIJ5</accession>
<evidence type="ECO:0000256" key="2">
    <source>
        <dbReference type="ARBA" id="ARBA00022723"/>
    </source>
</evidence>
<feature type="compositionally biased region" description="Polar residues" evidence="6">
    <location>
        <begin position="156"/>
        <end position="166"/>
    </location>
</feature>
<dbReference type="InterPro" id="IPR052035">
    <property type="entry name" value="ZnF_BED_domain_contain"/>
</dbReference>
<evidence type="ECO:0000256" key="4">
    <source>
        <dbReference type="ARBA" id="ARBA00022833"/>
    </source>
</evidence>
<dbReference type="PANTHER" id="PTHR46481">
    <property type="entry name" value="ZINC FINGER BED DOMAIN-CONTAINING PROTEIN 4"/>
    <property type="match status" value="1"/>
</dbReference>
<feature type="region of interest" description="Disordered" evidence="6">
    <location>
        <begin position="111"/>
        <end position="192"/>
    </location>
</feature>
<dbReference type="GO" id="GO:0008270">
    <property type="term" value="F:zinc ion binding"/>
    <property type="evidence" value="ECO:0007669"/>
    <property type="project" value="UniProtKB-KW"/>
</dbReference>
<evidence type="ECO:0000313" key="8">
    <source>
        <dbReference type="EMBL" id="KAF5358805.1"/>
    </source>
</evidence>
<dbReference type="Proteomes" id="UP000559256">
    <property type="component" value="Unassembled WGS sequence"/>
</dbReference>
<feature type="domain" description="HAT C-terminal dimerisation" evidence="7">
    <location>
        <begin position="865"/>
        <end position="946"/>
    </location>
</feature>
<dbReference type="EMBL" id="JAACJM010000048">
    <property type="protein sequence ID" value="KAF5358805.1"/>
    <property type="molecule type" value="Genomic_DNA"/>
</dbReference>
<name>A0A8H5LIJ5_9AGAR</name>
<feature type="compositionally biased region" description="Polar residues" evidence="6">
    <location>
        <begin position="36"/>
        <end position="52"/>
    </location>
</feature>
<reference evidence="8 9" key="1">
    <citation type="journal article" date="2020" name="ISME J.">
        <title>Uncovering the hidden diversity of litter-decomposition mechanisms in mushroom-forming fungi.</title>
        <authorList>
            <person name="Floudas D."/>
            <person name="Bentzer J."/>
            <person name="Ahren D."/>
            <person name="Johansson T."/>
            <person name="Persson P."/>
            <person name="Tunlid A."/>
        </authorList>
    </citation>
    <scope>NUCLEOTIDE SEQUENCE [LARGE SCALE GENOMIC DNA]</scope>
    <source>
        <strain evidence="8 9">CBS 291.85</strain>
    </source>
</reference>
<feature type="compositionally biased region" description="Low complexity" evidence="6">
    <location>
        <begin position="167"/>
        <end position="181"/>
    </location>
</feature>
<feature type="compositionally biased region" description="Polar residues" evidence="6">
    <location>
        <begin position="836"/>
        <end position="845"/>
    </location>
</feature>
<evidence type="ECO:0000259" key="7">
    <source>
        <dbReference type="Pfam" id="PF05699"/>
    </source>
</evidence>
<keyword evidence="3" id="KW-0863">Zinc-finger</keyword>
<keyword evidence="9" id="KW-1185">Reference proteome</keyword>
<dbReference type="GO" id="GO:0046983">
    <property type="term" value="F:protein dimerization activity"/>
    <property type="evidence" value="ECO:0007669"/>
    <property type="project" value="InterPro"/>
</dbReference>